<dbReference type="VEuPathDB" id="FungiDB:ACJ73_08688"/>
<keyword evidence="3" id="KW-1185">Reference proteome</keyword>
<organism evidence="2 3">
    <name type="scientific">Blastomyces percursus</name>
    <dbReference type="NCBI Taxonomy" id="1658174"/>
    <lineage>
        <taxon>Eukaryota</taxon>
        <taxon>Fungi</taxon>
        <taxon>Dikarya</taxon>
        <taxon>Ascomycota</taxon>
        <taxon>Pezizomycotina</taxon>
        <taxon>Eurotiomycetes</taxon>
        <taxon>Eurotiomycetidae</taxon>
        <taxon>Onygenales</taxon>
        <taxon>Ajellomycetaceae</taxon>
        <taxon>Blastomyces</taxon>
    </lineage>
</organism>
<evidence type="ECO:0000313" key="3">
    <source>
        <dbReference type="Proteomes" id="UP000242791"/>
    </source>
</evidence>
<gene>
    <name evidence="2" type="ORF">ACJ73_08688</name>
</gene>
<accession>A0A1J9PQS4</accession>
<comment type="caution">
    <text evidence="2">The sequence shown here is derived from an EMBL/GenBank/DDBJ whole genome shotgun (WGS) entry which is preliminary data.</text>
</comment>
<sequence>MASDKDDTESKDTREFEFPSTIDSDAKRDLDELAEWFRAAEMVTQGKNTWRCVDMARFQKVYPLLSKLKLDKGCKFTLYRISGYTTILKGPGFDNLFFPLLGAVDIHGVRFEPGKYTRFTSDQVVDAQLDFLIISVPEDASMSNESRLE</sequence>
<reference evidence="2 3" key="1">
    <citation type="submission" date="2015-08" db="EMBL/GenBank/DDBJ databases">
        <title>Emmonsia species relationships and genome sequence.</title>
        <authorList>
            <person name="Cuomo C.A."/>
            <person name="Schwartz I.S."/>
            <person name="Kenyon C."/>
            <person name="De Hoog G.S."/>
            <person name="Govender N.P."/>
            <person name="Botha A."/>
            <person name="Moreno L."/>
            <person name="De Vries M."/>
            <person name="Munoz J.F."/>
            <person name="Stielow J.B."/>
        </authorList>
    </citation>
    <scope>NUCLEOTIDE SEQUENCE [LARGE SCALE GENOMIC DNA]</scope>
    <source>
        <strain evidence="2 3">EI222</strain>
    </source>
</reference>
<protein>
    <submittedName>
        <fullName evidence="2">Uncharacterized protein</fullName>
    </submittedName>
</protein>
<dbReference type="AlphaFoldDB" id="A0A1J9PQS4"/>
<feature type="region of interest" description="Disordered" evidence="1">
    <location>
        <begin position="1"/>
        <end position="20"/>
    </location>
</feature>
<dbReference type="OrthoDB" id="4252872at2759"/>
<dbReference type="Proteomes" id="UP000242791">
    <property type="component" value="Unassembled WGS sequence"/>
</dbReference>
<feature type="compositionally biased region" description="Basic and acidic residues" evidence="1">
    <location>
        <begin position="1"/>
        <end position="17"/>
    </location>
</feature>
<proteinExistence type="predicted"/>
<evidence type="ECO:0000313" key="2">
    <source>
        <dbReference type="EMBL" id="OJD18816.1"/>
    </source>
</evidence>
<name>A0A1J9PQS4_9EURO</name>
<evidence type="ECO:0000256" key="1">
    <source>
        <dbReference type="SAM" id="MobiDB-lite"/>
    </source>
</evidence>
<dbReference type="EMBL" id="LGTZ01002137">
    <property type="protein sequence ID" value="OJD18816.1"/>
    <property type="molecule type" value="Genomic_DNA"/>
</dbReference>